<dbReference type="EMBL" id="ADBJ01000059">
    <property type="protein sequence ID" value="EFA75001.1"/>
    <property type="molecule type" value="Genomic_DNA"/>
</dbReference>
<name>D3BU67_HETP5</name>
<accession>D3BU67</accession>
<feature type="compositionally biased region" description="Polar residues" evidence="1">
    <location>
        <begin position="252"/>
        <end position="265"/>
    </location>
</feature>
<dbReference type="InParanoid" id="D3BU67"/>
<keyword evidence="3" id="KW-1185">Reference proteome</keyword>
<dbReference type="GeneID" id="31367154"/>
<sequence length="1386" mass="160031">MRPTERNQKIIDVLNRLVQRKRSSSVFKSATLKYRYVSLYHMFISVNELRQYRCVRLVQHNEFQRFQLDPLPNVILIKGIEKESLKTILDLLHQVPDIVKDNLPAIVSYIDETECIFVSYQNIKYVVLAENDETVRMTLPMFQEIQGEINSKRRNNEDSDSDSDGDGDSDSDSYCSDGDSDSDCSDSDCSKCDSESDSSYCSDSDCSKYDSESDSSYCSDSESSDSESSDNDNNSNSSCKKERGVSRRSNRIRPNTTPLSNSSSKMIPVDPSYPWEVSIKKKPSNTTTTTTTSTTSSSITKQSSTQQQQQQQQSKVQRQSISAKPKPNNLHSKEIHNYLESAPSFESMDEIYSIHLLAVFYYLYLLPHAFSHLPHPTGIQFIIYQFVYKLCKVKNDRLDIPPAKVIESFINSYQWLDQNMRDYLSFTLINQVSNLKNLNGVKPHVRDLLGLYSFLPKQTKMLVLIHFKTKKNPIPTTMDIPFRLFSTTPLEGLLSIHDTRDSMILSKKGGYLFALDRVINLDQLNETDLFRFINGDRVNYINITKYYELIKNERMYSLSKMKKQRELNSLVLDHLDVLKHLQIAELLRRREERIALKPPTTKQTTKPTSNRLTCDQIREELNLDITSNRTNNVFIVCRESACEGSGVSNSMLQQITLLLSMLILITTNNTSSNLPTSYLPLDSYHLVFIMEVISSYWFLLKFRKQMELFRQNLDARDLVIMAGFERLTRNASELKELLDLFRKYGNIIFVDRLKTVRIETGTYLIDFAFGHVYRVEKGRTMLFERLPISMDEFEREIMDIGTRYFALSNEHGLYSKRHHITEHWINDVLIDPEIEKFMEEMFGFIDRGVYYARTSPPRGDRVFGKSINSQVKFSQLCIPNLKYACVRLAKSANPLGAMEHGEDHRDDRVILYKDNSDLDIYEETRSEPTRPINLFIENMIQYAKKFIYKGNRPVDKDLGEGVSKRDSSLDPHIKKVLDLHEIDTGKIQPWIMVFTGIDRLSRNEADLPDIIKFATALNCMLVGFFPPSEYLETIQSDLSAFLSHTIHTIREHCGTPQIKDMEANHPSIFVNYLAYLYAIFTQRLTKIREHIAKGNSFVSFRPVLYFPFIVCDFIIPFLNDSLVGAKRFHEASGFTMNTYDLDSILQLVIQEATQILQSNKRTSTTDLNDTNKLARVNDDNNNNNNNNNSNNNTRKRLTVQKMIAEKNPSLKEILESWVNKSNVETIIREVVKLLQFNDNRGIIENAIYRLVKEYHNLSINGQSNTSVTHNERIIVERIQRLHRVEMFNPENDYSLDNHNYVLNAGISMSGKQTRQLRTVHYCPSCKNSIPYLLEEENLKKYYCSSTCALADGVKENSEIFKAQCQQFEFGKQCSELTLCYLTTGTT</sequence>
<comment type="caution">
    <text evidence="2">The sequence shown here is derived from an EMBL/GenBank/DDBJ whole genome shotgun (WGS) entry which is preliminary data.</text>
</comment>
<evidence type="ECO:0000313" key="3">
    <source>
        <dbReference type="Proteomes" id="UP000001396"/>
    </source>
</evidence>
<proteinExistence type="predicted"/>
<protein>
    <submittedName>
        <fullName evidence="2">Uncharacterized protein</fullName>
    </submittedName>
</protein>
<evidence type="ECO:0000313" key="2">
    <source>
        <dbReference type="EMBL" id="EFA75001.1"/>
    </source>
</evidence>
<feature type="compositionally biased region" description="Acidic residues" evidence="1">
    <location>
        <begin position="158"/>
        <end position="171"/>
    </location>
</feature>
<feature type="compositionally biased region" description="Low complexity" evidence="1">
    <location>
        <begin position="1179"/>
        <end position="1192"/>
    </location>
</feature>
<evidence type="ECO:0000256" key="1">
    <source>
        <dbReference type="SAM" id="MobiDB-lite"/>
    </source>
</evidence>
<gene>
    <name evidence="2" type="ORF">PPL_11686</name>
</gene>
<organism evidence="2 3">
    <name type="scientific">Heterostelium pallidum (strain ATCC 26659 / Pp 5 / PN500)</name>
    <name type="common">Cellular slime mold</name>
    <name type="synonym">Polysphondylium pallidum</name>
    <dbReference type="NCBI Taxonomy" id="670386"/>
    <lineage>
        <taxon>Eukaryota</taxon>
        <taxon>Amoebozoa</taxon>
        <taxon>Evosea</taxon>
        <taxon>Eumycetozoa</taxon>
        <taxon>Dictyostelia</taxon>
        <taxon>Acytosteliales</taxon>
        <taxon>Acytosteliaceae</taxon>
        <taxon>Heterostelium</taxon>
    </lineage>
</organism>
<feature type="region of interest" description="Disordered" evidence="1">
    <location>
        <begin position="1166"/>
        <end position="1195"/>
    </location>
</feature>
<reference evidence="2 3" key="1">
    <citation type="journal article" date="2011" name="Genome Res.">
        <title>Phylogeny-wide analysis of social amoeba genomes highlights ancient origins for complex intercellular communication.</title>
        <authorList>
            <person name="Heidel A.J."/>
            <person name="Lawal H.M."/>
            <person name="Felder M."/>
            <person name="Schilde C."/>
            <person name="Helps N.R."/>
            <person name="Tunggal B."/>
            <person name="Rivero F."/>
            <person name="John U."/>
            <person name="Schleicher M."/>
            <person name="Eichinger L."/>
            <person name="Platzer M."/>
            <person name="Noegel A.A."/>
            <person name="Schaap P."/>
            <person name="Gloeckner G."/>
        </authorList>
    </citation>
    <scope>NUCLEOTIDE SEQUENCE [LARGE SCALE GENOMIC DNA]</scope>
    <source>
        <strain evidence="3">ATCC 26659 / Pp 5 / PN500</strain>
    </source>
</reference>
<dbReference type="RefSeq" id="XP_020427135.1">
    <property type="nucleotide sequence ID" value="XM_020582435.1"/>
</dbReference>
<feature type="region of interest" description="Disordered" evidence="1">
    <location>
        <begin position="148"/>
        <end position="333"/>
    </location>
</feature>
<feature type="compositionally biased region" description="Low complexity" evidence="1">
    <location>
        <begin position="284"/>
        <end position="322"/>
    </location>
</feature>
<dbReference type="Proteomes" id="UP000001396">
    <property type="component" value="Unassembled WGS sequence"/>
</dbReference>